<name>A0A3D8Q5L4_9HELO</name>
<feature type="region of interest" description="Disordered" evidence="1">
    <location>
        <begin position="26"/>
        <end position="142"/>
    </location>
</feature>
<organism evidence="2 3">
    <name type="scientific">Coleophoma cylindrospora</name>
    <dbReference type="NCBI Taxonomy" id="1849047"/>
    <lineage>
        <taxon>Eukaryota</taxon>
        <taxon>Fungi</taxon>
        <taxon>Dikarya</taxon>
        <taxon>Ascomycota</taxon>
        <taxon>Pezizomycotina</taxon>
        <taxon>Leotiomycetes</taxon>
        <taxon>Helotiales</taxon>
        <taxon>Dermateaceae</taxon>
        <taxon>Coleophoma</taxon>
    </lineage>
</organism>
<evidence type="ECO:0000313" key="2">
    <source>
        <dbReference type="EMBL" id="RDW57111.1"/>
    </source>
</evidence>
<feature type="compositionally biased region" description="Polar residues" evidence="1">
    <location>
        <begin position="90"/>
        <end position="105"/>
    </location>
</feature>
<reference evidence="2 3" key="1">
    <citation type="journal article" date="2018" name="IMA Fungus">
        <title>IMA Genome-F 9: Draft genome sequence of Annulohypoxylon stygium, Aspergillus mulundensis, Berkeleyomyces basicola (syn. Thielaviopsis basicola), Ceratocystis smalleyi, two Cercospora beticola strains, Coleophoma cylindrospora, Fusarium fracticaudum, Phialophora cf. hyalina, and Morchella septimelata.</title>
        <authorList>
            <person name="Wingfield B.D."/>
            <person name="Bills G.F."/>
            <person name="Dong Y."/>
            <person name="Huang W."/>
            <person name="Nel W.J."/>
            <person name="Swalarsk-Parry B.S."/>
            <person name="Vaghefi N."/>
            <person name="Wilken P.M."/>
            <person name="An Z."/>
            <person name="de Beer Z.W."/>
            <person name="De Vos L."/>
            <person name="Chen L."/>
            <person name="Duong T.A."/>
            <person name="Gao Y."/>
            <person name="Hammerbacher A."/>
            <person name="Kikkert J.R."/>
            <person name="Li Y."/>
            <person name="Li H."/>
            <person name="Li K."/>
            <person name="Li Q."/>
            <person name="Liu X."/>
            <person name="Ma X."/>
            <person name="Naidoo K."/>
            <person name="Pethybridge S.J."/>
            <person name="Sun J."/>
            <person name="Steenkamp E.T."/>
            <person name="van der Nest M.A."/>
            <person name="van Wyk S."/>
            <person name="Wingfield M.J."/>
            <person name="Xiong C."/>
            <person name="Yue Q."/>
            <person name="Zhang X."/>
        </authorList>
    </citation>
    <scope>NUCLEOTIDE SEQUENCE [LARGE SCALE GENOMIC DNA]</scope>
    <source>
        <strain evidence="2 3">BP6252</strain>
    </source>
</reference>
<comment type="caution">
    <text evidence="2">The sequence shown here is derived from an EMBL/GenBank/DDBJ whole genome shotgun (WGS) entry which is preliminary data.</text>
</comment>
<proteinExistence type="predicted"/>
<evidence type="ECO:0000313" key="3">
    <source>
        <dbReference type="Proteomes" id="UP000256645"/>
    </source>
</evidence>
<keyword evidence="3" id="KW-1185">Reference proteome</keyword>
<dbReference type="AlphaFoldDB" id="A0A3D8Q5L4"/>
<evidence type="ECO:0000256" key="1">
    <source>
        <dbReference type="SAM" id="MobiDB-lite"/>
    </source>
</evidence>
<dbReference type="OrthoDB" id="3565085at2759"/>
<sequence>MGLIKTAILTGGGIYAVNKLAKSVEHAHASSPNNTGYPPQQQSQYQQPQNPQNQFLNRGYEGDERGGVPASSSSNNNQYPPQGYWALPPLQNSYQQPQYMQTQPENGGPEGFERRQLPSSGTPPPYDTASQQRGSVGGDLMGRAMEFLENQGKDGKLSKVFK</sequence>
<feature type="compositionally biased region" description="Low complexity" evidence="1">
    <location>
        <begin position="37"/>
        <end position="54"/>
    </location>
</feature>
<gene>
    <name evidence="2" type="ORF">BP6252_13857</name>
</gene>
<dbReference type="EMBL" id="PDLM01000023">
    <property type="protein sequence ID" value="RDW57111.1"/>
    <property type="molecule type" value="Genomic_DNA"/>
</dbReference>
<dbReference type="Proteomes" id="UP000256645">
    <property type="component" value="Unassembled WGS sequence"/>
</dbReference>
<protein>
    <submittedName>
        <fullName evidence="2">Uncharacterized protein</fullName>
    </submittedName>
</protein>
<accession>A0A3D8Q5L4</accession>